<comment type="cofactor">
    <cofactor evidence="1">
        <name>Zn(2+)</name>
        <dbReference type="ChEBI" id="CHEBI:29105"/>
    </cofactor>
</comment>
<keyword evidence="5" id="KW-0255">Endonuclease</keyword>
<evidence type="ECO:0000256" key="5">
    <source>
        <dbReference type="ARBA" id="ARBA00022759"/>
    </source>
</evidence>
<dbReference type="InterPro" id="IPR020549">
    <property type="entry name" value="YbeY_CS"/>
</dbReference>
<dbReference type="InterPro" id="IPR023091">
    <property type="entry name" value="MetalPrtase_cat_dom_sf_prd"/>
</dbReference>
<evidence type="ECO:0000256" key="6">
    <source>
        <dbReference type="ARBA" id="ARBA00022801"/>
    </source>
</evidence>
<evidence type="ECO:0000256" key="1">
    <source>
        <dbReference type="ARBA" id="ARBA00001947"/>
    </source>
</evidence>
<dbReference type="OrthoDB" id="27226at2759"/>
<dbReference type="Pfam" id="PF02130">
    <property type="entry name" value="YbeY"/>
    <property type="match status" value="1"/>
</dbReference>
<proteinExistence type="inferred from homology"/>
<dbReference type="HAMAP" id="MF_00009">
    <property type="entry name" value="Endoribonucl_YbeY"/>
    <property type="match status" value="1"/>
</dbReference>
<keyword evidence="7" id="KW-0862">Zinc</keyword>
<evidence type="ECO:0000313" key="9">
    <source>
        <dbReference type="RefSeq" id="XP_022291170.1"/>
    </source>
</evidence>
<evidence type="ECO:0000313" key="8">
    <source>
        <dbReference type="Proteomes" id="UP000694844"/>
    </source>
</evidence>
<gene>
    <name evidence="9" type="primary">LOC111102640</name>
</gene>
<reference evidence="9" key="1">
    <citation type="submission" date="2025-08" db="UniProtKB">
        <authorList>
            <consortium name="RefSeq"/>
        </authorList>
    </citation>
    <scope>IDENTIFICATION</scope>
    <source>
        <tissue evidence="9">Whole sample</tissue>
    </source>
</reference>
<dbReference type="GO" id="GO:0006364">
    <property type="term" value="P:rRNA processing"/>
    <property type="evidence" value="ECO:0007669"/>
    <property type="project" value="InterPro"/>
</dbReference>
<keyword evidence="8" id="KW-1185">Reference proteome</keyword>
<dbReference type="PANTHER" id="PTHR46986:SF1">
    <property type="entry name" value="ENDORIBONUCLEASE YBEY, CHLOROPLASTIC"/>
    <property type="match status" value="1"/>
</dbReference>
<evidence type="ECO:0000256" key="7">
    <source>
        <dbReference type="ARBA" id="ARBA00022833"/>
    </source>
</evidence>
<organism evidence="8 9">
    <name type="scientific">Crassostrea virginica</name>
    <name type="common">Eastern oyster</name>
    <dbReference type="NCBI Taxonomy" id="6565"/>
    <lineage>
        <taxon>Eukaryota</taxon>
        <taxon>Metazoa</taxon>
        <taxon>Spiralia</taxon>
        <taxon>Lophotrochozoa</taxon>
        <taxon>Mollusca</taxon>
        <taxon>Bivalvia</taxon>
        <taxon>Autobranchia</taxon>
        <taxon>Pteriomorphia</taxon>
        <taxon>Ostreida</taxon>
        <taxon>Ostreoidea</taxon>
        <taxon>Ostreidae</taxon>
        <taxon>Crassostrea</taxon>
    </lineage>
</organism>
<dbReference type="GeneID" id="111102640"/>
<keyword evidence="4" id="KW-0479">Metal-binding</keyword>
<dbReference type="NCBIfam" id="TIGR00043">
    <property type="entry name" value="rRNA maturation RNase YbeY"/>
    <property type="match status" value="1"/>
</dbReference>
<dbReference type="PANTHER" id="PTHR46986">
    <property type="entry name" value="ENDORIBONUCLEASE YBEY, CHLOROPLASTIC"/>
    <property type="match status" value="1"/>
</dbReference>
<dbReference type="KEGG" id="cvn:111102640"/>
<dbReference type="PROSITE" id="PS01306">
    <property type="entry name" value="UPF0054"/>
    <property type="match status" value="1"/>
</dbReference>
<keyword evidence="3" id="KW-0540">Nuclease</keyword>
<dbReference type="SUPFAM" id="SSF55486">
    <property type="entry name" value="Metalloproteases ('zincins'), catalytic domain"/>
    <property type="match status" value="1"/>
</dbReference>
<dbReference type="InterPro" id="IPR002036">
    <property type="entry name" value="YbeY"/>
</dbReference>
<evidence type="ECO:0000256" key="3">
    <source>
        <dbReference type="ARBA" id="ARBA00022722"/>
    </source>
</evidence>
<dbReference type="GO" id="GO:0046872">
    <property type="term" value="F:metal ion binding"/>
    <property type="evidence" value="ECO:0007669"/>
    <property type="project" value="UniProtKB-KW"/>
</dbReference>
<sequence length="167" mass="19268">MTLLFENLQKGIHVNTKLLKLHIHVIRRLFGLESYDLSVTCLTNHEIAKINAQYRGKKEPTDVLAFPFYENIKPGVLPSSTDVLDLGDIYLGIPYIYNQCSRNNQKIQEVLPVMVTHGICHLIGYDHENEEQYKEMFVKESIILKEFNKKTGYNCVPLLGVGHYMQE</sequence>
<comment type="similarity">
    <text evidence="2">Belongs to the endoribonuclease YbeY family.</text>
</comment>
<name>A0A8B8AJ19_CRAVI</name>
<dbReference type="GO" id="GO:0004519">
    <property type="term" value="F:endonuclease activity"/>
    <property type="evidence" value="ECO:0007669"/>
    <property type="project" value="UniProtKB-KW"/>
</dbReference>
<protein>
    <submittedName>
        <fullName evidence="9">Ribonuclease</fullName>
    </submittedName>
</protein>
<dbReference type="AlphaFoldDB" id="A0A8B8AJ19"/>
<accession>A0A8B8AJ19</accession>
<dbReference type="RefSeq" id="XP_022291170.1">
    <property type="nucleotide sequence ID" value="XM_022435462.1"/>
</dbReference>
<dbReference type="Proteomes" id="UP000694844">
    <property type="component" value="Chromosome 7"/>
</dbReference>
<evidence type="ECO:0000256" key="4">
    <source>
        <dbReference type="ARBA" id="ARBA00022723"/>
    </source>
</evidence>
<evidence type="ECO:0000256" key="2">
    <source>
        <dbReference type="ARBA" id="ARBA00010875"/>
    </source>
</evidence>
<dbReference type="Gene3D" id="3.40.390.30">
    <property type="entry name" value="Metalloproteases ('zincins'), catalytic domain"/>
    <property type="match status" value="1"/>
</dbReference>
<dbReference type="GO" id="GO:0004222">
    <property type="term" value="F:metalloendopeptidase activity"/>
    <property type="evidence" value="ECO:0007669"/>
    <property type="project" value="InterPro"/>
</dbReference>
<keyword evidence="6" id="KW-0378">Hydrolase</keyword>